<protein>
    <recommendedName>
        <fullName evidence="8">Ancillary SecYEG translocon subunit</fullName>
    </recommendedName>
</protein>
<keyword evidence="2" id="KW-1003">Cell membrane</keyword>
<dbReference type="GO" id="GO:0044877">
    <property type="term" value="F:protein-containing complex binding"/>
    <property type="evidence" value="ECO:0007669"/>
    <property type="project" value="InterPro"/>
</dbReference>
<evidence type="ECO:0000256" key="7">
    <source>
        <dbReference type="ARBA" id="ARBA00024197"/>
    </source>
</evidence>
<dbReference type="Pfam" id="PF09976">
    <property type="entry name" value="TPR_21"/>
    <property type="match status" value="1"/>
</dbReference>
<dbReference type="OrthoDB" id="9789675at2"/>
<dbReference type="Proteomes" id="UP000253940">
    <property type="component" value="Chromosome"/>
</dbReference>
<keyword evidence="5 10" id="KW-0472">Membrane</keyword>
<evidence type="ECO:0000256" key="1">
    <source>
        <dbReference type="ARBA" id="ARBA00004401"/>
    </source>
</evidence>
<dbReference type="GO" id="GO:0005886">
    <property type="term" value="C:plasma membrane"/>
    <property type="evidence" value="ECO:0007669"/>
    <property type="project" value="UniProtKB-SubCell"/>
</dbReference>
<dbReference type="PANTHER" id="PTHR38035:SF1">
    <property type="entry name" value="ANCILLARY SECYEG TRANSLOCON SUBUNIT"/>
    <property type="match status" value="1"/>
</dbReference>
<comment type="subcellular location">
    <subcellularLocation>
        <location evidence="1">Cell membrane</location>
        <topology evidence="1">Single-pass type II membrane protein</topology>
    </subcellularLocation>
</comment>
<dbReference type="KEGG" id="mbah:HYN46_09340"/>
<gene>
    <name evidence="12" type="ORF">HYN46_09340</name>
</gene>
<dbReference type="EMBL" id="CP031222">
    <property type="protein sequence ID" value="AXI03025.1"/>
    <property type="molecule type" value="Genomic_DNA"/>
</dbReference>
<evidence type="ECO:0000256" key="2">
    <source>
        <dbReference type="ARBA" id="ARBA00022475"/>
    </source>
</evidence>
<evidence type="ECO:0000256" key="9">
    <source>
        <dbReference type="SAM" id="MobiDB-lite"/>
    </source>
</evidence>
<sequence length="242" mass="26730">MSEYLSDEEQIERLKKLIKTYGGAALTGVLLALIAFFGWRYWQNRQDVERFQAINQYQSIVDDSAKLDGDKAAQSRFISNVQALVKSDPNSVFSLQALLLQAKVTGSQGEWASAEKALAQATTLKVKDDGLIAITWIRLARAQFAQNKFDVAIASLNNVTDPAFVATRDELRGDVLLQKNDQAGAKKAYESAWAALVKRQQSRELLKVKMNALGLTPEEIKEPSPIRDTPVETTNIENGAAS</sequence>
<dbReference type="SUPFAM" id="SSF48452">
    <property type="entry name" value="TPR-like"/>
    <property type="match status" value="1"/>
</dbReference>
<keyword evidence="4 10" id="KW-1133">Transmembrane helix</keyword>
<feature type="domain" description="Ancillary SecYEG translocon subunit/Cell division coordinator CpoB TPR" evidence="11">
    <location>
        <begin position="15"/>
        <end position="214"/>
    </location>
</feature>
<dbReference type="AlphaFoldDB" id="A0A345P6W6"/>
<feature type="transmembrane region" description="Helical" evidence="10">
    <location>
        <begin position="21"/>
        <end position="42"/>
    </location>
</feature>
<feature type="region of interest" description="Disordered" evidence="9">
    <location>
        <begin position="219"/>
        <end position="242"/>
    </location>
</feature>
<keyword evidence="6" id="KW-0143">Chaperone</keyword>
<proteinExistence type="inferred from homology"/>
<evidence type="ECO:0000256" key="3">
    <source>
        <dbReference type="ARBA" id="ARBA00022692"/>
    </source>
</evidence>
<evidence type="ECO:0000256" key="10">
    <source>
        <dbReference type="SAM" id="Phobius"/>
    </source>
</evidence>
<dbReference type="PIRSF" id="PIRSF006170">
    <property type="entry name" value="YfgM"/>
    <property type="match status" value="1"/>
</dbReference>
<feature type="compositionally biased region" description="Polar residues" evidence="9">
    <location>
        <begin position="231"/>
        <end position="242"/>
    </location>
</feature>
<dbReference type="InterPro" id="IPR018704">
    <property type="entry name" value="SecYEG/CpoB_TPR"/>
</dbReference>
<accession>A0A345P6W6</accession>
<evidence type="ECO:0000313" key="13">
    <source>
        <dbReference type="Proteomes" id="UP000253940"/>
    </source>
</evidence>
<dbReference type="Gene3D" id="1.25.40.10">
    <property type="entry name" value="Tetratricopeptide repeat domain"/>
    <property type="match status" value="1"/>
</dbReference>
<evidence type="ECO:0000256" key="5">
    <source>
        <dbReference type="ARBA" id="ARBA00023136"/>
    </source>
</evidence>
<evidence type="ECO:0000256" key="4">
    <source>
        <dbReference type="ARBA" id="ARBA00022989"/>
    </source>
</evidence>
<name>A0A345P6W6_9GAMM</name>
<keyword evidence="3 10" id="KW-0812">Transmembrane</keyword>
<dbReference type="InterPro" id="IPR011990">
    <property type="entry name" value="TPR-like_helical_dom_sf"/>
</dbReference>
<reference evidence="12 13" key="1">
    <citation type="submission" date="2018-07" db="EMBL/GenBank/DDBJ databases">
        <title>Genome sequencing of Moraxellaceae gen. HYN0046.</title>
        <authorList>
            <person name="Kim M."/>
            <person name="Yi H."/>
        </authorList>
    </citation>
    <scope>NUCLEOTIDE SEQUENCE [LARGE SCALE GENOMIC DNA]</scope>
    <source>
        <strain evidence="12 13">HYN0046</strain>
    </source>
</reference>
<dbReference type="RefSeq" id="WP_114899135.1">
    <property type="nucleotide sequence ID" value="NZ_CP031222.1"/>
</dbReference>
<dbReference type="PANTHER" id="PTHR38035">
    <property type="entry name" value="UPF0070 PROTEIN YFGM"/>
    <property type="match status" value="1"/>
</dbReference>
<organism evidence="12 13">
    <name type="scientific">Aquirhabdus parva</name>
    <dbReference type="NCBI Taxonomy" id="2283318"/>
    <lineage>
        <taxon>Bacteria</taxon>
        <taxon>Pseudomonadati</taxon>
        <taxon>Pseudomonadota</taxon>
        <taxon>Gammaproteobacteria</taxon>
        <taxon>Moraxellales</taxon>
        <taxon>Moraxellaceae</taxon>
        <taxon>Aquirhabdus</taxon>
    </lineage>
</organism>
<evidence type="ECO:0000256" key="8">
    <source>
        <dbReference type="ARBA" id="ARBA00024235"/>
    </source>
</evidence>
<evidence type="ECO:0000259" key="11">
    <source>
        <dbReference type="Pfam" id="PF09976"/>
    </source>
</evidence>
<evidence type="ECO:0000313" key="12">
    <source>
        <dbReference type="EMBL" id="AXI03025.1"/>
    </source>
</evidence>
<comment type="similarity">
    <text evidence="7">Belongs to the YfgM family.</text>
</comment>
<dbReference type="InterPro" id="IPR026039">
    <property type="entry name" value="YfgM"/>
</dbReference>
<keyword evidence="13" id="KW-1185">Reference proteome</keyword>
<evidence type="ECO:0000256" key="6">
    <source>
        <dbReference type="ARBA" id="ARBA00023186"/>
    </source>
</evidence>